<dbReference type="Proteomes" id="UP000694845">
    <property type="component" value="Unplaced"/>
</dbReference>
<keyword evidence="1" id="KW-1185">Reference proteome</keyword>
<dbReference type="OrthoDB" id="5970210at2759"/>
<gene>
    <name evidence="2" type="primary">LOC110990249</name>
</gene>
<reference evidence="2" key="1">
    <citation type="submission" date="2025-08" db="UniProtKB">
        <authorList>
            <consortium name="RefSeq"/>
        </authorList>
    </citation>
    <scope>IDENTIFICATION</scope>
</reference>
<organism evidence="1 2">
    <name type="scientific">Acanthaster planci</name>
    <name type="common">Crown-of-thorns starfish</name>
    <dbReference type="NCBI Taxonomy" id="133434"/>
    <lineage>
        <taxon>Eukaryota</taxon>
        <taxon>Metazoa</taxon>
        <taxon>Echinodermata</taxon>
        <taxon>Eleutherozoa</taxon>
        <taxon>Asterozoa</taxon>
        <taxon>Asteroidea</taxon>
        <taxon>Valvatacea</taxon>
        <taxon>Valvatida</taxon>
        <taxon>Acanthasteridae</taxon>
        <taxon>Acanthaster</taxon>
    </lineage>
</organism>
<sequence>MPKQVGHYMVSQGRQAVEAADCVFLERRILELQCNLVNHSWVSFSGFSESYNGTFKLTRHTGLSARNVSSAFFNAISCHVHLTKKTTLKELMRHKKYGLVSSNQYTQKEILQLEAVGHGHGGDPEDRQQYCSESTLLLPGNCFDCHNSHLQDRLSAFFRNLQFSMCHNVRSL</sequence>
<protein>
    <submittedName>
        <fullName evidence="2">Uncharacterized protein LOC110990249</fullName>
    </submittedName>
</protein>
<proteinExistence type="predicted"/>
<evidence type="ECO:0000313" key="2">
    <source>
        <dbReference type="RefSeq" id="XP_022110834.1"/>
    </source>
</evidence>
<dbReference type="KEGG" id="aplc:110990249"/>
<evidence type="ECO:0000313" key="1">
    <source>
        <dbReference type="Proteomes" id="UP000694845"/>
    </source>
</evidence>
<dbReference type="AlphaFoldDB" id="A0A8B7ZZH3"/>
<dbReference type="GeneID" id="110990249"/>
<dbReference type="RefSeq" id="XP_022110834.1">
    <property type="nucleotide sequence ID" value="XM_022255142.1"/>
</dbReference>
<accession>A0A8B7ZZH3</accession>
<name>A0A8B7ZZH3_ACAPL</name>